<organism evidence="2 3">
    <name type="scientific">Candidatus Taylorbacteria bacterium RIFCSPLOWO2_12_FULL_44_15c</name>
    <dbReference type="NCBI Taxonomy" id="1802333"/>
    <lineage>
        <taxon>Bacteria</taxon>
        <taxon>Candidatus Tayloriibacteriota</taxon>
    </lineage>
</organism>
<feature type="transmembrane region" description="Helical" evidence="1">
    <location>
        <begin position="54"/>
        <end position="72"/>
    </location>
</feature>
<dbReference type="Proteomes" id="UP000176355">
    <property type="component" value="Unassembled WGS sequence"/>
</dbReference>
<dbReference type="AlphaFoldDB" id="A0A1G2P4T8"/>
<evidence type="ECO:0000313" key="2">
    <source>
        <dbReference type="EMBL" id="OHA43348.1"/>
    </source>
</evidence>
<gene>
    <name evidence="2" type="ORF">A3G03_03215</name>
</gene>
<evidence type="ECO:0000313" key="3">
    <source>
        <dbReference type="Proteomes" id="UP000176355"/>
    </source>
</evidence>
<reference evidence="2 3" key="1">
    <citation type="journal article" date="2016" name="Nat. Commun.">
        <title>Thousands of microbial genomes shed light on interconnected biogeochemical processes in an aquifer system.</title>
        <authorList>
            <person name="Anantharaman K."/>
            <person name="Brown C.T."/>
            <person name="Hug L.A."/>
            <person name="Sharon I."/>
            <person name="Castelle C.J."/>
            <person name="Probst A.J."/>
            <person name="Thomas B.C."/>
            <person name="Singh A."/>
            <person name="Wilkins M.J."/>
            <person name="Karaoz U."/>
            <person name="Brodie E.L."/>
            <person name="Williams K.H."/>
            <person name="Hubbard S.S."/>
            <person name="Banfield J.F."/>
        </authorList>
    </citation>
    <scope>NUCLEOTIDE SEQUENCE [LARGE SCALE GENOMIC DNA]</scope>
</reference>
<keyword evidence="1" id="KW-0472">Membrane</keyword>
<keyword evidence="1" id="KW-1133">Transmembrane helix</keyword>
<keyword evidence="1" id="KW-0812">Transmembrane</keyword>
<name>A0A1G2P4T8_9BACT</name>
<dbReference type="STRING" id="1802333.A3G03_03215"/>
<proteinExistence type="predicted"/>
<evidence type="ECO:0000256" key="1">
    <source>
        <dbReference type="SAM" id="Phobius"/>
    </source>
</evidence>
<comment type="caution">
    <text evidence="2">The sequence shown here is derived from an EMBL/GenBank/DDBJ whole genome shotgun (WGS) entry which is preliminary data.</text>
</comment>
<accession>A0A1G2P4T8</accession>
<sequence>MIKNECKHEWEKHTNFKQNLGASIYLCKKCNTIIPAPEVFQLETLLELRGFQKYIAIIAIAISFLVLLVAFFKP</sequence>
<protein>
    <submittedName>
        <fullName evidence="2">Uncharacterized protein</fullName>
    </submittedName>
</protein>
<dbReference type="EMBL" id="MHSL01000025">
    <property type="protein sequence ID" value="OHA43348.1"/>
    <property type="molecule type" value="Genomic_DNA"/>
</dbReference>